<name>A0A5N3P403_9HYPH</name>
<dbReference type="Proteomes" id="UP000325684">
    <property type="component" value="Unassembled WGS sequence"/>
</dbReference>
<protein>
    <submittedName>
        <fullName evidence="1">Alpha/beta hydrolase</fullName>
    </submittedName>
</protein>
<feature type="non-terminal residue" evidence="1">
    <location>
        <position position="1"/>
    </location>
</feature>
<dbReference type="InterPro" id="IPR010297">
    <property type="entry name" value="DUF900_hydrolase"/>
</dbReference>
<dbReference type="AlphaFoldDB" id="A0A5N3P403"/>
<dbReference type="GO" id="GO:0016787">
    <property type="term" value="F:hydrolase activity"/>
    <property type="evidence" value="ECO:0007669"/>
    <property type="project" value="UniProtKB-KW"/>
</dbReference>
<evidence type="ECO:0000313" key="2">
    <source>
        <dbReference type="Proteomes" id="UP000325684"/>
    </source>
</evidence>
<dbReference type="Pfam" id="PF05990">
    <property type="entry name" value="DUF900"/>
    <property type="match status" value="1"/>
</dbReference>
<keyword evidence="1" id="KW-0378">Hydrolase</keyword>
<dbReference type="EMBL" id="VCMV01000075">
    <property type="protein sequence ID" value="KAB0264371.1"/>
    <property type="molecule type" value="Genomic_DNA"/>
</dbReference>
<proteinExistence type="predicted"/>
<accession>A0A5N3P403</accession>
<organism evidence="1 2">
    <name type="scientific">Microvirga brassicacearum</name>
    <dbReference type="NCBI Taxonomy" id="2580413"/>
    <lineage>
        <taxon>Bacteria</taxon>
        <taxon>Pseudomonadati</taxon>
        <taxon>Pseudomonadota</taxon>
        <taxon>Alphaproteobacteria</taxon>
        <taxon>Hyphomicrobiales</taxon>
        <taxon>Methylobacteriaceae</taxon>
        <taxon>Microvirga</taxon>
    </lineage>
</organism>
<reference evidence="1 2" key="1">
    <citation type="journal article" date="2019" name="Microorganisms">
        <title>Genome Insights into the Novel Species Microvirga brassicacearum, a Rapeseed Endophyte with Biotechnological Potential.</title>
        <authorList>
            <person name="Jimenez-Gomez A."/>
            <person name="Saati-Santamaria Z."/>
            <person name="Igual J.M."/>
            <person name="Rivas R."/>
            <person name="Mateos P.F."/>
            <person name="Garcia-Fraile P."/>
        </authorList>
    </citation>
    <scope>NUCLEOTIDE SEQUENCE [LARGE SCALE GENOMIC DNA]</scope>
    <source>
        <strain evidence="1 2">CDVBN77</strain>
    </source>
</reference>
<keyword evidence="2" id="KW-1185">Reference proteome</keyword>
<comment type="caution">
    <text evidence="1">The sequence shown here is derived from an EMBL/GenBank/DDBJ whole genome shotgun (WGS) entry which is preliminary data.</text>
</comment>
<gene>
    <name evidence="1" type="ORF">FEZ63_23395</name>
</gene>
<sequence>KKITVISSTNDRALAVSSWLAGGIVRAGAADRERLESLGVRVADASEFGGGIINHDLFLSNPEVQQVVKRAIDRAN</sequence>
<evidence type="ECO:0000313" key="1">
    <source>
        <dbReference type="EMBL" id="KAB0264371.1"/>
    </source>
</evidence>
<dbReference type="RefSeq" id="WP_150949576.1">
    <property type="nucleotide sequence ID" value="NZ_VCMV01000075.1"/>
</dbReference>